<gene>
    <name evidence="1" type="ORF">ALO91_00475</name>
</gene>
<reference evidence="1 2" key="1">
    <citation type="submission" date="2015-09" db="EMBL/GenBank/DDBJ databases">
        <title>Genome announcement of multiple Pseudomonas syringae strains.</title>
        <authorList>
            <person name="Thakur S."/>
            <person name="Wang P.W."/>
            <person name="Gong Y."/>
            <person name="Weir B.S."/>
            <person name="Guttman D.S."/>
        </authorList>
    </citation>
    <scope>NUCLEOTIDE SEQUENCE [LARGE SCALE GENOMIC DNA]</scope>
    <source>
        <strain evidence="1 2">ICMP2802</strain>
    </source>
</reference>
<dbReference type="InterPro" id="IPR025516">
    <property type="entry name" value="DUF4404"/>
</dbReference>
<dbReference type="Proteomes" id="UP000050297">
    <property type="component" value="Unassembled WGS sequence"/>
</dbReference>
<evidence type="ECO:0008006" key="3">
    <source>
        <dbReference type="Google" id="ProtNLM"/>
    </source>
</evidence>
<evidence type="ECO:0000313" key="1">
    <source>
        <dbReference type="EMBL" id="KPW10424.1"/>
    </source>
</evidence>
<proteinExistence type="predicted"/>
<dbReference type="Pfam" id="PF14357">
    <property type="entry name" value="DUF4404"/>
    <property type="match status" value="1"/>
</dbReference>
<organism evidence="1 2">
    <name type="scientific">Pseudomonas syringae pv. aceris</name>
    <dbReference type="NCBI Taxonomy" id="199198"/>
    <lineage>
        <taxon>Bacteria</taxon>
        <taxon>Pseudomonadati</taxon>
        <taxon>Pseudomonadota</taxon>
        <taxon>Gammaproteobacteria</taxon>
        <taxon>Pseudomonadales</taxon>
        <taxon>Pseudomonadaceae</taxon>
        <taxon>Pseudomonas</taxon>
        <taxon>Pseudomonas syringae</taxon>
    </lineage>
</organism>
<protein>
    <recommendedName>
        <fullName evidence="3">Chromosome segregation ATPase</fullName>
    </recommendedName>
</protein>
<dbReference type="PATRIC" id="fig|199198.4.peg.2927"/>
<dbReference type="AlphaFoldDB" id="A0A0L8IUN7"/>
<evidence type="ECO:0000313" key="2">
    <source>
        <dbReference type="Proteomes" id="UP000050297"/>
    </source>
</evidence>
<accession>A0A0L8IUN7</accession>
<sequence length="89" mass="10158">MPARELQEQLNTLREQLEHNPPMSESERENLRELMQQIETKIQLEQATHEQDSSLADGVNLAVERFELEHPTIAGTLRNIVQTLGNIGV</sequence>
<comment type="caution">
    <text evidence="1">The sequence shown here is derived from an EMBL/GenBank/DDBJ whole genome shotgun (WGS) entry which is preliminary data.</text>
</comment>
<dbReference type="RefSeq" id="WP_003407026.1">
    <property type="nucleotide sequence ID" value="NZ_LGAR01000052.1"/>
</dbReference>
<dbReference type="EMBL" id="LJPM01000555">
    <property type="protein sequence ID" value="KPW10424.1"/>
    <property type="molecule type" value="Genomic_DNA"/>
</dbReference>
<name>A0A0L8IUN7_PSESX</name>